<name>A0A375YXK6_MYCSH</name>
<evidence type="ECO:0000313" key="2">
    <source>
        <dbReference type="Proteomes" id="UP000252015"/>
    </source>
</evidence>
<evidence type="ECO:0008006" key="3">
    <source>
        <dbReference type="Google" id="ProtNLM"/>
    </source>
</evidence>
<dbReference type="Proteomes" id="UP000252015">
    <property type="component" value="Unassembled WGS sequence"/>
</dbReference>
<accession>A0A375YXK6</accession>
<keyword evidence="2" id="KW-1185">Reference proteome</keyword>
<dbReference type="EMBL" id="UEGW01000001">
    <property type="protein sequence ID" value="SRX93562.1"/>
    <property type="molecule type" value="Genomic_DNA"/>
</dbReference>
<sequence>MTVELYDLEAPDLEDFTACWLQPLVRASTDHNVNDGFPFVLVQRITGSEYPDCGMADEIVQLDIMDNDPQSASRLHRKVHRRMLYLARYAVDVEMSDGSIANADYVRPTLLPQRMDYTNDLIIRYVARYQMGLSYVAAT</sequence>
<reference evidence="1 2" key="1">
    <citation type="submission" date="2018-05" db="EMBL/GenBank/DDBJ databases">
        <authorList>
            <consortium name="IHU Genomes"/>
        </authorList>
    </citation>
    <scope>NUCLEOTIDE SEQUENCE [LARGE SCALE GENOMIC DNA]</scope>
    <source>
        <strain evidence="1 2">P7336</strain>
    </source>
</reference>
<gene>
    <name evidence="1" type="ORF">MSP7336_01801</name>
</gene>
<proteinExistence type="predicted"/>
<organism evidence="1 2">
    <name type="scientific">Mycobacterium shimoidei</name>
    <dbReference type="NCBI Taxonomy" id="29313"/>
    <lineage>
        <taxon>Bacteria</taxon>
        <taxon>Bacillati</taxon>
        <taxon>Actinomycetota</taxon>
        <taxon>Actinomycetes</taxon>
        <taxon>Mycobacteriales</taxon>
        <taxon>Mycobacteriaceae</taxon>
        <taxon>Mycobacterium</taxon>
    </lineage>
</organism>
<dbReference type="RefSeq" id="WP_113963541.1">
    <property type="nucleotide sequence ID" value="NZ_UEGW01000001.1"/>
</dbReference>
<protein>
    <recommendedName>
        <fullName evidence="3">Tail terminator</fullName>
    </recommendedName>
</protein>
<dbReference type="AlphaFoldDB" id="A0A375YXK6"/>
<evidence type="ECO:0000313" key="1">
    <source>
        <dbReference type="EMBL" id="SRX93562.1"/>
    </source>
</evidence>